<dbReference type="InterPro" id="IPR058240">
    <property type="entry name" value="rSAM_sf"/>
</dbReference>
<name>A0A0F9TY25_9ZZZZ</name>
<feature type="domain" description="4Fe-4S ferredoxin-type" evidence="7">
    <location>
        <begin position="57"/>
        <end position="86"/>
    </location>
</feature>
<dbReference type="InterPro" id="IPR017896">
    <property type="entry name" value="4Fe4S_Fe-S-bd"/>
</dbReference>
<dbReference type="InterPro" id="IPR012839">
    <property type="entry name" value="Organic_radical_activase"/>
</dbReference>
<dbReference type="AlphaFoldDB" id="A0A0F9TY25"/>
<comment type="cofactor">
    <cofactor evidence="1">
        <name>[4Fe-4S] cluster</name>
        <dbReference type="ChEBI" id="CHEBI:49883"/>
    </cofactor>
</comment>
<dbReference type="InterPro" id="IPR040074">
    <property type="entry name" value="BssD/PflA/YjjW"/>
</dbReference>
<evidence type="ECO:0000256" key="1">
    <source>
        <dbReference type="ARBA" id="ARBA00001966"/>
    </source>
</evidence>
<evidence type="ECO:0000256" key="5">
    <source>
        <dbReference type="ARBA" id="ARBA00023004"/>
    </source>
</evidence>
<dbReference type="EMBL" id="LAZR01000945">
    <property type="protein sequence ID" value="KKN54041.1"/>
    <property type="molecule type" value="Genomic_DNA"/>
</dbReference>
<dbReference type="PANTHER" id="PTHR30352:SF4">
    <property type="entry name" value="PYRUVATE FORMATE-LYASE 2-ACTIVATING ENZYME"/>
    <property type="match status" value="1"/>
</dbReference>
<evidence type="ECO:0000259" key="7">
    <source>
        <dbReference type="PROSITE" id="PS51379"/>
    </source>
</evidence>
<evidence type="ECO:0000256" key="2">
    <source>
        <dbReference type="ARBA" id="ARBA00022485"/>
    </source>
</evidence>
<proteinExistence type="predicted"/>
<keyword evidence="5" id="KW-0408">Iron</keyword>
<dbReference type="SFLD" id="SFLDS00029">
    <property type="entry name" value="Radical_SAM"/>
    <property type="match status" value="1"/>
</dbReference>
<evidence type="ECO:0000256" key="6">
    <source>
        <dbReference type="ARBA" id="ARBA00023014"/>
    </source>
</evidence>
<dbReference type="SFLD" id="SFLDG01066">
    <property type="entry name" value="organic_radical-activating_enz"/>
    <property type="match status" value="1"/>
</dbReference>
<dbReference type="Pfam" id="PF00037">
    <property type="entry name" value="Fer4"/>
    <property type="match status" value="1"/>
</dbReference>
<dbReference type="PROSITE" id="PS51918">
    <property type="entry name" value="RADICAL_SAM"/>
    <property type="match status" value="1"/>
</dbReference>
<dbReference type="PROSITE" id="PS00198">
    <property type="entry name" value="4FE4S_FER_1"/>
    <property type="match status" value="1"/>
</dbReference>
<comment type="caution">
    <text evidence="9">The sequence shown here is derived from an EMBL/GenBank/DDBJ whole genome shotgun (WGS) entry which is preliminary data.</text>
</comment>
<feature type="domain" description="Radical SAM core" evidence="8">
    <location>
        <begin position="26"/>
        <end position="308"/>
    </location>
</feature>
<dbReference type="Gene3D" id="3.80.30.10">
    <property type="entry name" value="pyruvate-formate lyase- activating enzyme"/>
    <property type="match status" value="1"/>
</dbReference>
<keyword evidence="4" id="KW-0479">Metal-binding</keyword>
<keyword evidence="6" id="KW-0411">Iron-sulfur</keyword>
<dbReference type="NCBIfam" id="TIGR02494">
    <property type="entry name" value="PFLE_PFLC"/>
    <property type="match status" value="1"/>
</dbReference>
<evidence type="ECO:0000256" key="4">
    <source>
        <dbReference type="ARBA" id="ARBA00022723"/>
    </source>
</evidence>
<dbReference type="GO" id="GO:0016491">
    <property type="term" value="F:oxidoreductase activity"/>
    <property type="evidence" value="ECO:0007669"/>
    <property type="project" value="InterPro"/>
</dbReference>
<dbReference type="SUPFAM" id="SSF102114">
    <property type="entry name" value="Radical SAM enzymes"/>
    <property type="match status" value="1"/>
</dbReference>
<dbReference type="InterPro" id="IPR007197">
    <property type="entry name" value="rSAM"/>
</dbReference>
<protein>
    <recommendedName>
        <fullName evidence="10">Radical SAM core domain-containing protein</fullName>
    </recommendedName>
</protein>
<accession>A0A0F9TY25</accession>
<dbReference type="Gene3D" id="3.30.70.20">
    <property type="match status" value="1"/>
</dbReference>
<keyword evidence="2" id="KW-0004">4Fe-4S</keyword>
<dbReference type="InterPro" id="IPR034457">
    <property type="entry name" value="Organic_radical-activating"/>
</dbReference>
<gene>
    <name evidence="9" type="ORF">LCGC14_0596200</name>
</gene>
<dbReference type="InterPro" id="IPR017900">
    <property type="entry name" value="4Fe4S_Fe_S_CS"/>
</dbReference>
<dbReference type="SUPFAM" id="SSF54862">
    <property type="entry name" value="4Fe-4S ferredoxins"/>
    <property type="match status" value="1"/>
</dbReference>
<dbReference type="SFLD" id="SFLDG01118">
    <property type="entry name" value="activating_enzymes__group_2"/>
    <property type="match status" value="1"/>
</dbReference>
<evidence type="ECO:0000313" key="9">
    <source>
        <dbReference type="EMBL" id="KKN54041.1"/>
    </source>
</evidence>
<evidence type="ECO:0000259" key="8">
    <source>
        <dbReference type="PROSITE" id="PS51918"/>
    </source>
</evidence>
<dbReference type="GO" id="GO:0046872">
    <property type="term" value="F:metal ion binding"/>
    <property type="evidence" value="ECO:0007669"/>
    <property type="project" value="UniProtKB-KW"/>
</dbReference>
<evidence type="ECO:0008006" key="10">
    <source>
        <dbReference type="Google" id="ProtNLM"/>
    </source>
</evidence>
<reference evidence="9" key="1">
    <citation type="journal article" date="2015" name="Nature">
        <title>Complex archaea that bridge the gap between prokaryotes and eukaryotes.</title>
        <authorList>
            <person name="Spang A."/>
            <person name="Saw J.H."/>
            <person name="Jorgensen S.L."/>
            <person name="Zaremba-Niedzwiedzka K."/>
            <person name="Martijn J."/>
            <person name="Lind A.E."/>
            <person name="van Eijk R."/>
            <person name="Schleper C."/>
            <person name="Guy L."/>
            <person name="Ettema T.J."/>
        </authorList>
    </citation>
    <scope>NUCLEOTIDE SEQUENCE</scope>
</reference>
<feature type="domain" description="4Fe-4S ferredoxin-type" evidence="7">
    <location>
        <begin position="87"/>
        <end position="116"/>
    </location>
</feature>
<organism evidence="9">
    <name type="scientific">marine sediment metagenome</name>
    <dbReference type="NCBI Taxonomy" id="412755"/>
    <lineage>
        <taxon>unclassified sequences</taxon>
        <taxon>metagenomes</taxon>
        <taxon>ecological metagenomes</taxon>
    </lineage>
</organism>
<dbReference type="PROSITE" id="PS51379">
    <property type="entry name" value="4FE4S_FER_2"/>
    <property type="match status" value="2"/>
</dbReference>
<evidence type="ECO:0000256" key="3">
    <source>
        <dbReference type="ARBA" id="ARBA00022691"/>
    </source>
</evidence>
<dbReference type="Pfam" id="PF04055">
    <property type="entry name" value="Radical_SAM"/>
    <property type="match status" value="1"/>
</dbReference>
<keyword evidence="3" id="KW-0949">S-adenosyl-L-methionine</keyword>
<dbReference type="GO" id="GO:0051539">
    <property type="term" value="F:4 iron, 4 sulfur cluster binding"/>
    <property type="evidence" value="ECO:0007669"/>
    <property type="project" value="UniProtKB-KW"/>
</dbReference>
<sequence>MSLPEQNINFKEMKGLIYDIQRFAIHDGPGIRTLVYMKGCPIKCLWCSSPHTQKPSPEILHAENNCKKCGRCVAICPSHAISLSEKDGIKINRKLCTNCGECAEICLNNALEHIGNHVTVEELFKEIRKDSPFYRRSNGGVTVGGGESTMQSYFVTAFLKRCKQSYIHTAIETCGYVKWEQLEKLLEYLDLIYLDIKHMDPIEHKHLTGVSNEIILENARKASKLCPMIIRIPIVPGYNDSDKNILNTAIFASKLGKYFKRIELLPYHKFGTQKYSKLGREYKLTEVEPPNDDQMKQLKEIVESCGIEAQIGG</sequence>
<dbReference type="PIRSF" id="PIRSF000371">
    <property type="entry name" value="PFL_act_enz"/>
    <property type="match status" value="1"/>
</dbReference>
<dbReference type="PANTHER" id="PTHR30352">
    <property type="entry name" value="PYRUVATE FORMATE-LYASE-ACTIVATING ENZYME"/>
    <property type="match status" value="1"/>
</dbReference>